<dbReference type="EMBL" id="CP041765">
    <property type="protein sequence ID" value="QDQ98218.1"/>
    <property type="molecule type" value="Genomic_DNA"/>
</dbReference>
<reference evidence="1 2" key="1">
    <citation type="submission" date="2019-07" db="EMBL/GenBank/DDBJ databases">
        <title>Tomitella cavernea sp. nov., an actinomycete isolated from soil.</title>
        <authorList>
            <person name="Cheng J."/>
        </authorList>
    </citation>
    <scope>NUCLEOTIDE SEQUENCE [LARGE SCALE GENOMIC DNA]</scope>
    <source>
        <strain evidence="1 2">HY188</strain>
    </source>
</reference>
<dbReference type="InterPro" id="IPR006756">
    <property type="entry name" value="Phenol_hydroxylase"/>
</dbReference>
<proteinExistence type="predicted"/>
<protein>
    <submittedName>
        <fullName evidence="1">Phenol hydroxylase</fullName>
    </submittedName>
</protein>
<dbReference type="Proteomes" id="UP000317344">
    <property type="component" value="Chromosome"/>
</dbReference>
<dbReference type="AlphaFoldDB" id="A0A516X558"/>
<dbReference type="GO" id="GO:0018662">
    <property type="term" value="F:phenol 2-monooxygenase activity"/>
    <property type="evidence" value="ECO:0007669"/>
    <property type="project" value="InterPro"/>
</dbReference>
<accession>A0A516X558</accession>
<dbReference type="KEGG" id="toy:FO059_13980"/>
<sequence length="106" mass="11831">MTVKALYEYDYPSADRAELYGDDQLVYVYWRGNLLFSSAGCFRVPRAVTFADFQEQFVDGWAASDPDFDAGAVGGWQLFDEPITPDPHKTLEQLGVGHKALLSFSA</sequence>
<dbReference type="Pfam" id="PF04663">
    <property type="entry name" value="Phenol_monoox"/>
    <property type="match status" value="1"/>
</dbReference>
<evidence type="ECO:0000313" key="2">
    <source>
        <dbReference type="Proteomes" id="UP000317344"/>
    </source>
</evidence>
<dbReference type="Gene3D" id="3.10.20.560">
    <property type="entry name" value="Phenol hydroxylase"/>
    <property type="match status" value="1"/>
</dbReference>
<keyword evidence="2" id="KW-1185">Reference proteome</keyword>
<dbReference type="InterPro" id="IPR043010">
    <property type="entry name" value="Phenol_hydroxylase_sf"/>
</dbReference>
<evidence type="ECO:0000313" key="1">
    <source>
        <dbReference type="EMBL" id="QDQ98218.1"/>
    </source>
</evidence>
<name>A0A516X558_9ACTN</name>
<dbReference type="OrthoDB" id="9806186at2"/>
<dbReference type="RefSeq" id="WP_143909625.1">
    <property type="nucleotide sequence ID" value="NZ_CP041765.1"/>
</dbReference>
<gene>
    <name evidence="1" type="ORF">FO059_13980</name>
</gene>
<reference evidence="1 2" key="2">
    <citation type="submission" date="2019-07" db="EMBL/GenBank/DDBJ databases">
        <authorList>
            <person name="Huang Y."/>
        </authorList>
    </citation>
    <scope>NUCLEOTIDE SEQUENCE [LARGE SCALE GENOMIC DNA]</scope>
    <source>
        <strain evidence="1 2">HY188</strain>
    </source>
</reference>
<organism evidence="1 2">
    <name type="scientific">Tomitella fengzijianii</name>
    <dbReference type="NCBI Taxonomy" id="2597660"/>
    <lineage>
        <taxon>Bacteria</taxon>
        <taxon>Bacillati</taxon>
        <taxon>Actinomycetota</taxon>
        <taxon>Actinomycetes</taxon>
        <taxon>Mycobacteriales</taxon>
        <taxon>Tomitella</taxon>
    </lineage>
</organism>